<dbReference type="OrthoDB" id="3252095at2"/>
<protein>
    <recommendedName>
        <fullName evidence="1">DUF4097 domain-containing protein</fullName>
    </recommendedName>
</protein>
<name>A0A2V4AH62_9PSEU</name>
<evidence type="ECO:0000259" key="1">
    <source>
        <dbReference type="Pfam" id="PF13349"/>
    </source>
</evidence>
<dbReference type="RefSeq" id="WP_112284783.1">
    <property type="nucleotide sequence ID" value="NZ_MASW01000007.1"/>
</dbReference>
<reference evidence="2 3" key="1">
    <citation type="submission" date="2016-07" db="EMBL/GenBank/DDBJ databases">
        <title>Draft genome sequence of Prauserella muralis DSM 45305, isolated from a mould-covered wall in an indoor environment.</title>
        <authorList>
            <person name="Ruckert C."/>
            <person name="Albersmeier A."/>
            <person name="Jiang C.-L."/>
            <person name="Jiang Y."/>
            <person name="Kalinowski J."/>
            <person name="Schneider O."/>
            <person name="Winkler A."/>
            <person name="Zotchev S.B."/>
        </authorList>
    </citation>
    <scope>NUCLEOTIDE SEQUENCE [LARGE SCALE GENOMIC DNA]</scope>
    <source>
        <strain evidence="2 3">DSM 45305</strain>
    </source>
</reference>
<proteinExistence type="predicted"/>
<accession>A0A2V4AH62</accession>
<dbReference type="AlphaFoldDB" id="A0A2V4AH62"/>
<dbReference type="InterPro" id="IPR025164">
    <property type="entry name" value="Toastrack_DUF4097"/>
</dbReference>
<sequence>MPAFTTLDPITASVTTAGARVRIAASERPDTVVRVEPIDSASASDVKVAENTEVGFSAGALSVTTTKSGDRNASVAITIELPAGSRLVLNTAWTDVHADGPLGDCELNIASGPVRLDHTATLRAGLAAGSVEIGHVTGNATIDGGAAGIRLGEITGIVRYQGSTGKVWIGHAHSDLDLGGAGGSVDIDTAEGSVTVTAGDCPIRIGRLTRGQAELVNASGGIEIGISDGTAATVDATSTKGAVRNSLPAQDNPGKFADKVTVHARTRLGDIALHPAAA</sequence>
<dbReference type="EMBL" id="MASW01000007">
    <property type="protein sequence ID" value="PXY18870.1"/>
    <property type="molecule type" value="Genomic_DNA"/>
</dbReference>
<organism evidence="2 3">
    <name type="scientific">Prauserella muralis</name>
    <dbReference type="NCBI Taxonomy" id="588067"/>
    <lineage>
        <taxon>Bacteria</taxon>
        <taxon>Bacillati</taxon>
        <taxon>Actinomycetota</taxon>
        <taxon>Actinomycetes</taxon>
        <taxon>Pseudonocardiales</taxon>
        <taxon>Pseudonocardiaceae</taxon>
        <taxon>Prauserella</taxon>
    </lineage>
</organism>
<dbReference type="Proteomes" id="UP000249915">
    <property type="component" value="Unassembled WGS sequence"/>
</dbReference>
<evidence type="ECO:0000313" key="2">
    <source>
        <dbReference type="EMBL" id="PXY18870.1"/>
    </source>
</evidence>
<gene>
    <name evidence="2" type="ORF">BAY60_28905</name>
</gene>
<dbReference type="Pfam" id="PF13349">
    <property type="entry name" value="DUF4097"/>
    <property type="match status" value="1"/>
</dbReference>
<evidence type="ECO:0000313" key="3">
    <source>
        <dbReference type="Proteomes" id="UP000249915"/>
    </source>
</evidence>
<keyword evidence="3" id="KW-1185">Reference proteome</keyword>
<feature type="domain" description="DUF4097" evidence="1">
    <location>
        <begin position="50"/>
        <end position="247"/>
    </location>
</feature>
<comment type="caution">
    <text evidence="2">The sequence shown here is derived from an EMBL/GenBank/DDBJ whole genome shotgun (WGS) entry which is preliminary data.</text>
</comment>